<reference evidence="3 4" key="1">
    <citation type="submission" date="2017-04" db="EMBL/GenBank/DDBJ databases">
        <authorList>
            <person name="Afonso C.L."/>
            <person name="Miller P.J."/>
            <person name="Scott M.A."/>
            <person name="Spackman E."/>
            <person name="Goraichik I."/>
            <person name="Dimitrov K.M."/>
            <person name="Suarez D.L."/>
            <person name="Swayne D.E."/>
        </authorList>
    </citation>
    <scope>NUCLEOTIDE SEQUENCE [LARGE SCALE GENOMIC DNA]</scope>
    <source>
        <strain evidence="3 4">DSM 43828</strain>
    </source>
</reference>
<gene>
    <name evidence="3" type="ORF">SAMN05661093_09809</name>
</gene>
<protein>
    <submittedName>
        <fullName evidence="3">Pimeloyl-ACP methyl ester carboxylesterase</fullName>
    </submittedName>
</protein>
<accession>A0A1W2FX88</accession>
<dbReference type="Pfam" id="PF12146">
    <property type="entry name" value="Hydrolase_4"/>
    <property type="match status" value="1"/>
</dbReference>
<dbReference type="GO" id="GO:0016787">
    <property type="term" value="F:hydrolase activity"/>
    <property type="evidence" value="ECO:0007669"/>
    <property type="project" value="UniProtKB-KW"/>
</dbReference>
<keyword evidence="4" id="KW-1185">Reference proteome</keyword>
<name>A0A1W2FX88_KIBAR</name>
<dbReference type="RefSeq" id="WP_084433996.1">
    <property type="nucleotide sequence ID" value="NZ_FWXV01000013.1"/>
</dbReference>
<dbReference type="GO" id="GO:0016020">
    <property type="term" value="C:membrane"/>
    <property type="evidence" value="ECO:0007669"/>
    <property type="project" value="TreeGrafter"/>
</dbReference>
<dbReference type="SUPFAM" id="SSF53474">
    <property type="entry name" value="alpha/beta-Hydrolases"/>
    <property type="match status" value="1"/>
</dbReference>
<dbReference type="InterPro" id="IPR029058">
    <property type="entry name" value="AB_hydrolase_fold"/>
</dbReference>
<dbReference type="EMBL" id="FWXV01000013">
    <property type="protein sequence ID" value="SMD26228.1"/>
    <property type="molecule type" value="Genomic_DNA"/>
</dbReference>
<evidence type="ECO:0000313" key="3">
    <source>
        <dbReference type="EMBL" id="SMD26228.1"/>
    </source>
</evidence>
<dbReference type="InterPro" id="IPR050266">
    <property type="entry name" value="AB_hydrolase_sf"/>
</dbReference>
<evidence type="ECO:0000313" key="4">
    <source>
        <dbReference type="Proteomes" id="UP000192674"/>
    </source>
</evidence>
<dbReference type="AlphaFoldDB" id="A0A1W2FX88"/>
<dbReference type="PANTHER" id="PTHR43798">
    <property type="entry name" value="MONOACYLGLYCEROL LIPASE"/>
    <property type="match status" value="1"/>
</dbReference>
<feature type="domain" description="Serine aminopeptidase S33" evidence="2">
    <location>
        <begin position="70"/>
        <end position="240"/>
    </location>
</feature>
<dbReference type="PRINTS" id="PR00111">
    <property type="entry name" value="ABHYDROLASE"/>
</dbReference>
<evidence type="ECO:0000256" key="1">
    <source>
        <dbReference type="ARBA" id="ARBA00022801"/>
    </source>
</evidence>
<proteinExistence type="predicted"/>
<sequence>MIRELTLHGGMPALAYGEGPPLVFIRTILPNAGNPTGMSRLTETRQLNRLTRGRTIYSIGRRPGRKAGTTMADLAADVAEAILRKFREPVEVMGFSTGGSIALQVAADRPDAVTKLVACATAYRLGPVGKQVQRDYRDRLARGDYRGAISALVPGWVDKPLPQKLLKQFMSLDTSTPEDPDGMIAMLDAEDGCDVDCEKIAAPTLLIAGDRDRFHPRDLVEQTAHRIPDATLKLYPGRGHVNVVRDKSFYPDIIRFLVNR</sequence>
<dbReference type="PANTHER" id="PTHR43798:SF31">
    <property type="entry name" value="AB HYDROLASE SUPERFAMILY PROTEIN YCLE"/>
    <property type="match status" value="1"/>
</dbReference>
<dbReference type="InterPro" id="IPR000073">
    <property type="entry name" value="AB_hydrolase_1"/>
</dbReference>
<dbReference type="Gene3D" id="3.40.50.1820">
    <property type="entry name" value="alpha/beta hydrolase"/>
    <property type="match status" value="1"/>
</dbReference>
<dbReference type="OrthoDB" id="9802489at2"/>
<keyword evidence="1" id="KW-0378">Hydrolase</keyword>
<evidence type="ECO:0000259" key="2">
    <source>
        <dbReference type="Pfam" id="PF12146"/>
    </source>
</evidence>
<dbReference type="InterPro" id="IPR022742">
    <property type="entry name" value="Hydrolase_4"/>
</dbReference>
<organism evidence="3 4">
    <name type="scientific">Kibdelosporangium aridum</name>
    <dbReference type="NCBI Taxonomy" id="2030"/>
    <lineage>
        <taxon>Bacteria</taxon>
        <taxon>Bacillati</taxon>
        <taxon>Actinomycetota</taxon>
        <taxon>Actinomycetes</taxon>
        <taxon>Pseudonocardiales</taxon>
        <taxon>Pseudonocardiaceae</taxon>
        <taxon>Kibdelosporangium</taxon>
    </lineage>
</organism>
<dbReference type="Proteomes" id="UP000192674">
    <property type="component" value="Unassembled WGS sequence"/>
</dbReference>